<evidence type="ECO:0000313" key="2">
    <source>
        <dbReference type="EMBL" id="AEV95766.1"/>
    </source>
</evidence>
<dbReference type="RefSeq" id="WP_014215960.1">
    <property type="nucleotide sequence ID" value="NC_016605.1"/>
</dbReference>
<dbReference type="PIRSF" id="PIRSF004749">
    <property type="entry name" value="Pep_def"/>
    <property type="match status" value="1"/>
</dbReference>
<dbReference type="eggNOG" id="COG0242">
    <property type="taxonomic scope" value="Bacteria"/>
</dbReference>
<dbReference type="AlphaFoldDB" id="G8PAH7"/>
<gene>
    <name evidence="2" type="ordered locus">PECL_1548</name>
</gene>
<dbReference type="GO" id="GO:0042586">
    <property type="term" value="F:peptide deformylase activity"/>
    <property type="evidence" value="ECO:0007669"/>
    <property type="project" value="InterPro"/>
</dbReference>
<dbReference type="PRINTS" id="PR01576">
    <property type="entry name" value="PDEFORMYLASE"/>
</dbReference>
<accession>G8PAH7</accession>
<dbReference type="STRING" id="701521.PECL_1548"/>
<dbReference type="KEGG" id="pce:PECL_1548"/>
<dbReference type="PANTHER" id="PTHR10458:SF22">
    <property type="entry name" value="PEPTIDE DEFORMYLASE"/>
    <property type="match status" value="1"/>
</dbReference>
<dbReference type="Gene3D" id="3.90.45.10">
    <property type="entry name" value="Peptide deformylase"/>
    <property type="match status" value="1"/>
</dbReference>
<dbReference type="InterPro" id="IPR036821">
    <property type="entry name" value="Peptide_deformylase_sf"/>
</dbReference>
<dbReference type="EMBL" id="CP003137">
    <property type="protein sequence ID" value="AEV95766.1"/>
    <property type="molecule type" value="Genomic_DNA"/>
</dbReference>
<dbReference type="PANTHER" id="PTHR10458">
    <property type="entry name" value="PEPTIDE DEFORMYLASE"/>
    <property type="match status" value="1"/>
</dbReference>
<name>G8PAH7_PEDCP</name>
<dbReference type="PATRIC" id="fig|701521.8.peg.1450"/>
<evidence type="ECO:0000313" key="3">
    <source>
        <dbReference type="Proteomes" id="UP000005444"/>
    </source>
</evidence>
<dbReference type="Pfam" id="PF01327">
    <property type="entry name" value="Pep_deformylase"/>
    <property type="match status" value="1"/>
</dbReference>
<reference evidence="2 3" key="1">
    <citation type="journal article" date="2012" name="J. Bacteriol.">
        <title>Complete Genome Sequence of the Beer Spoilage Organism Pediococcus claussenii ATCC BAA-344T.</title>
        <authorList>
            <person name="Pittet V."/>
            <person name="Abegunde T."/>
            <person name="Marfleet T."/>
            <person name="Haakensen M."/>
            <person name="Morrow K."/>
            <person name="Jayaprakash T."/>
            <person name="Schroeder K."/>
            <person name="Trost B."/>
            <person name="Byrns S."/>
            <person name="Bergsveinson J."/>
            <person name="Kusalik A."/>
            <person name="Ziola B."/>
        </authorList>
    </citation>
    <scope>NUCLEOTIDE SEQUENCE [LARGE SCALE GENOMIC DNA]</scope>
    <source>
        <strain evidence="2 3">ATCC BAA-344</strain>
    </source>
</reference>
<dbReference type="NCBIfam" id="NF006670">
    <property type="entry name" value="PRK09218.1"/>
    <property type="match status" value="1"/>
</dbReference>
<evidence type="ECO:0000256" key="1">
    <source>
        <dbReference type="ARBA" id="ARBA00010759"/>
    </source>
</evidence>
<dbReference type="HOGENOM" id="CLU_061901_3_1_9"/>
<comment type="similarity">
    <text evidence="1">Belongs to the polypeptide deformylase family.</text>
</comment>
<dbReference type="CDD" id="cd00487">
    <property type="entry name" value="Pep_deformylase"/>
    <property type="match status" value="1"/>
</dbReference>
<organism evidence="2 3">
    <name type="scientific">Pediococcus claussenii (strain ATCC BAA-344 / DSM 14800 / JCM 18046 / KCTC 3811 / LMG 21948 / P06)</name>
    <dbReference type="NCBI Taxonomy" id="701521"/>
    <lineage>
        <taxon>Bacteria</taxon>
        <taxon>Bacillati</taxon>
        <taxon>Bacillota</taxon>
        <taxon>Bacilli</taxon>
        <taxon>Lactobacillales</taxon>
        <taxon>Lactobacillaceae</taxon>
        <taxon>Pediococcus</taxon>
    </lineage>
</organism>
<proteinExistence type="inferred from homology"/>
<dbReference type="Proteomes" id="UP000005444">
    <property type="component" value="Chromosome"/>
</dbReference>
<sequence length="136" mass="15530">MIHSINKDITILKRKSSPANRQNQVTVQDLTETLEANREICAGMAANMIGINKRIIAIQMGPFSVPMINPIITKKEDMYQTQEGCLSLTGQRSTQRFKKISITYLDSQWQQHSQEFTDWTAQVIQHEIDHCNGILI</sequence>
<dbReference type="SUPFAM" id="SSF56420">
    <property type="entry name" value="Peptide deformylase"/>
    <property type="match status" value="1"/>
</dbReference>
<keyword evidence="3" id="KW-1185">Reference proteome</keyword>
<dbReference type="InterPro" id="IPR023635">
    <property type="entry name" value="Peptide_deformylase"/>
</dbReference>
<protein>
    <submittedName>
        <fullName evidence="2">Polypeptide deformylase family protein</fullName>
    </submittedName>
</protein>